<dbReference type="GO" id="GO:0004888">
    <property type="term" value="F:transmembrane signaling receptor activity"/>
    <property type="evidence" value="ECO:0007669"/>
    <property type="project" value="InterPro"/>
</dbReference>
<dbReference type="Gene3D" id="1.20.1440.210">
    <property type="match status" value="1"/>
</dbReference>
<proteinExistence type="inferred from homology"/>
<dbReference type="PANTHER" id="PTHR43531">
    <property type="entry name" value="PROTEIN ICFG"/>
    <property type="match status" value="1"/>
</dbReference>
<dbReference type="CDD" id="cd06225">
    <property type="entry name" value="HAMP"/>
    <property type="match status" value="1"/>
</dbReference>
<dbReference type="InterPro" id="IPR051310">
    <property type="entry name" value="MCP_chemotaxis"/>
</dbReference>
<dbReference type="PROSITE" id="PS51753">
    <property type="entry name" value="HBM"/>
    <property type="match status" value="1"/>
</dbReference>
<dbReference type="Proteomes" id="UP000294820">
    <property type="component" value="Chromosome 1"/>
</dbReference>
<dbReference type="Pfam" id="PF00015">
    <property type="entry name" value="MCPsignal"/>
    <property type="match status" value="1"/>
</dbReference>
<dbReference type="CDD" id="cd11386">
    <property type="entry name" value="MCP_signal"/>
    <property type="match status" value="1"/>
</dbReference>
<dbReference type="PANTHER" id="PTHR43531:SF5">
    <property type="entry name" value="METHYL-ACCEPTING CHEMOTAXIS PROTEIN III"/>
    <property type="match status" value="1"/>
</dbReference>
<reference evidence="11 12" key="1">
    <citation type="submission" date="2016-09" db="EMBL/GenBank/DDBJ databases">
        <authorList>
            <person name="Reverchon S."/>
            <person name="Nasser W."/>
            <person name="Leonard S."/>
            <person name="Brochier C."/>
            <person name="Duprey A."/>
        </authorList>
    </citation>
    <scope>NUCLEOTIDE SEQUENCE [LARGE SCALE GENOMIC DNA]</scope>
    <source>
        <strain evidence="11 12">174/2</strain>
    </source>
</reference>
<dbReference type="PRINTS" id="PR00260">
    <property type="entry name" value="CHEMTRNSDUCR"/>
</dbReference>
<dbReference type="InterPro" id="IPR003660">
    <property type="entry name" value="HAMP_dom"/>
</dbReference>
<keyword evidence="3 5" id="KW-0807">Transducer</keyword>
<evidence type="ECO:0000259" key="7">
    <source>
        <dbReference type="PROSITE" id="PS50111"/>
    </source>
</evidence>
<name>A0A375ABH3_9GAMM</name>
<comment type="subcellular location">
    <subcellularLocation>
        <location evidence="1">Membrane</location>
    </subcellularLocation>
</comment>
<evidence type="ECO:0000256" key="6">
    <source>
        <dbReference type="SAM" id="Phobius"/>
    </source>
</evidence>
<evidence type="ECO:0000256" key="2">
    <source>
        <dbReference type="ARBA" id="ARBA00022500"/>
    </source>
</evidence>
<dbReference type="InterPro" id="IPR000727">
    <property type="entry name" value="T_SNARE_dom"/>
</dbReference>
<dbReference type="GO" id="GO:0006935">
    <property type="term" value="P:chemotaxis"/>
    <property type="evidence" value="ECO:0007669"/>
    <property type="project" value="UniProtKB-KW"/>
</dbReference>
<evidence type="ECO:0000259" key="9">
    <source>
        <dbReference type="PROSITE" id="PS50885"/>
    </source>
</evidence>
<dbReference type="PROSITE" id="PS50885">
    <property type="entry name" value="HAMP"/>
    <property type="match status" value="1"/>
</dbReference>
<dbReference type="PROSITE" id="PS50111">
    <property type="entry name" value="CHEMOTAXIS_TRANSDUC_2"/>
    <property type="match status" value="1"/>
</dbReference>
<dbReference type="SMART" id="SM00283">
    <property type="entry name" value="MA"/>
    <property type="match status" value="1"/>
</dbReference>
<gene>
    <name evidence="11" type="ORF">DAQ1742_02403</name>
</gene>
<dbReference type="SMART" id="SM01358">
    <property type="entry name" value="HBM"/>
    <property type="match status" value="1"/>
</dbReference>
<evidence type="ECO:0000259" key="10">
    <source>
        <dbReference type="PROSITE" id="PS51753"/>
    </source>
</evidence>
<evidence type="ECO:0000313" key="11">
    <source>
        <dbReference type="EMBL" id="SLM63291.1"/>
    </source>
</evidence>
<evidence type="ECO:0000256" key="4">
    <source>
        <dbReference type="ARBA" id="ARBA00029447"/>
    </source>
</evidence>
<dbReference type="SMART" id="SM00304">
    <property type="entry name" value="HAMP"/>
    <property type="match status" value="1"/>
</dbReference>
<dbReference type="RefSeq" id="WP_180706113.1">
    <property type="nucleotide sequence ID" value="NZ_LT615367.1"/>
</dbReference>
<accession>A0A375ABH3</accession>
<dbReference type="KEGG" id="daq:DAQ1742_02403"/>
<feature type="domain" description="HBM" evidence="10">
    <location>
        <begin position="44"/>
        <end position="280"/>
    </location>
</feature>
<dbReference type="EMBL" id="LT615367">
    <property type="protein sequence ID" value="SLM63291.1"/>
    <property type="molecule type" value="Genomic_DNA"/>
</dbReference>
<dbReference type="GO" id="GO:0005886">
    <property type="term" value="C:plasma membrane"/>
    <property type="evidence" value="ECO:0007669"/>
    <property type="project" value="TreeGrafter"/>
</dbReference>
<evidence type="ECO:0000259" key="8">
    <source>
        <dbReference type="PROSITE" id="PS50192"/>
    </source>
</evidence>
<dbReference type="AlphaFoldDB" id="A0A375ABH3"/>
<keyword evidence="11" id="KW-0675">Receptor</keyword>
<dbReference type="InterPro" id="IPR004089">
    <property type="entry name" value="MCPsignal_dom"/>
</dbReference>
<keyword evidence="2" id="KW-0145">Chemotaxis</keyword>
<evidence type="ECO:0000256" key="1">
    <source>
        <dbReference type="ARBA" id="ARBA00004370"/>
    </source>
</evidence>
<feature type="transmembrane region" description="Helical" evidence="6">
    <location>
        <begin position="17"/>
        <end position="39"/>
    </location>
</feature>
<sequence>MNTVLGAYNNFRVGVKLAIGFGLILLMAAIIMLSGINGFRNIEAYSKKSIISNNVNNYLEEARRERLRFQYTHDYAAINKNGELINKITRELDTAQTLKWDADTRVVLDKIIQTLKEYAATRENLIAASQKRDDAAKKLDNDTITVAIDNLHQQFERATLPADLRLDYLALHERFSTIRNLAHELTLTQSDKTEARLRKMLTDTGTLINQLLPRFANEQQDGLNRVWQQFVTYNGDVTLYTAAYQAEIDAAQRMTSIANTLNQAVDQLYQAQLVKVSNIITQSQYSQLFIGIAIIVAGILMAWRITLQLTRPLHQSLSMAEKIANGDLSASLSVSRKDELGQLMNAMNDMSLKLREMIGSIREGVNSVASAASEIAAGNTDLSSRTEQQSAAVVETAASMEQLTSTVKQNADNAHHASQLAADASTNASKGGAIVTDVVKTMSDIAGSSKRISEITSVINGIAFQTNILALNAAVEAARAGEQGRGFAVVAGEVRNLAQRSAQAAKEIETLIGESVSRVNTGSRLVESAGKTMDDIIRSISHVHDIMDEIASASDEQSRGINQISTAVAEMDATTQQNAALVEESSAAANSLEEQSVALAQAVSVFRLGNEGATAPHNRVAATAARKPLMLATESGSKHDWESF</sequence>
<feature type="domain" description="HAMP" evidence="9">
    <location>
        <begin position="307"/>
        <end position="359"/>
    </location>
</feature>
<feature type="domain" description="T-SNARE coiled-coil homology" evidence="8">
    <location>
        <begin position="523"/>
        <end position="585"/>
    </location>
</feature>
<keyword evidence="6" id="KW-1133">Transmembrane helix</keyword>
<dbReference type="PROSITE" id="PS50192">
    <property type="entry name" value="T_SNARE"/>
    <property type="match status" value="1"/>
</dbReference>
<dbReference type="FunFam" id="1.10.287.950:FF:000001">
    <property type="entry name" value="Methyl-accepting chemotaxis sensory transducer"/>
    <property type="match status" value="1"/>
</dbReference>
<dbReference type="Pfam" id="PF00672">
    <property type="entry name" value="HAMP"/>
    <property type="match status" value="1"/>
</dbReference>
<feature type="domain" description="Methyl-accepting transducer" evidence="7">
    <location>
        <begin position="364"/>
        <end position="593"/>
    </location>
</feature>
<keyword evidence="6" id="KW-0472">Membrane</keyword>
<keyword evidence="6" id="KW-0812">Transmembrane</keyword>
<protein>
    <submittedName>
        <fullName evidence="11">Methyl-accepting chemotaxis protein I (Serine chemoreceptor protein)</fullName>
    </submittedName>
</protein>
<evidence type="ECO:0000313" key="12">
    <source>
        <dbReference type="Proteomes" id="UP000294820"/>
    </source>
</evidence>
<dbReference type="InterPro" id="IPR032255">
    <property type="entry name" value="HBM"/>
</dbReference>
<dbReference type="GO" id="GO:0007165">
    <property type="term" value="P:signal transduction"/>
    <property type="evidence" value="ECO:0007669"/>
    <property type="project" value="UniProtKB-KW"/>
</dbReference>
<evidence type="ECO:0000256" key="5">
    <source>
        <dbReference type="PROSITE-ProRule" id="PRU00284"/>
    </source>
</evidence>
<keyword evidence="12" id="KW-1185">Reference proteome</keyword>
<dbReference type="SUPFAM" id="SSF58104">
    <property type="entry name" value="Methyl-accepting chemotaxis protein (MCP) signaling domain"/>
    <property type="match status" value="1"/>
</dbReference>
<dbReference type="Gene3D" id="1.10.287.950">
    <property type="entry name" value="Methyl-accepting chemotaxis protein"/>
    <property type="match status" value="1"/>
</dbReference>
<dbReference type="InterPro" id="IPR004090">
    <property type="entry name" value="Chemotax_Me-accpt_rcpt"/>
</dbReference>
<feature type="transmembrane region" description="Helical" evidence="6">
    <location>
        <begin position="285"/>
        <end position="305"/>
    </location>
</feature>
<organism evidence="11 12">
    <name type="scientific">Dickeya aquatica</name>
    <dbReference type="NCBI Taxonomy" id="1401087"/>
    <lineage>
        <taxon>Bacteria</taxon>
        <taxon>Pseudomonadati</taxon>
        <taxon>Pseudomonadota</taxon>
        <taxon>Gammaproteobacteria</taxon>
        <taxon>Enterobacterales</taxon>
        <taxon>Pectobacteriaceae</taxon>
        <taxon>Dickeya</taxon>
    </lineage>
</organism>
<comment type="similarity">
    <text evidence="4">Belongs to the methyl-accepting chemotaxis (MCP) protein family.</text>
</comment>
<evidence type="ECO:0000256" key="3">
    <source>
        <dbReference type="ARBA" id="ARBA00023224"/>
    </source>
</evidence>